<dbReference type="Proteomes" id="UP000002035">
    <property type="component" value="Unassembled WGS sequence"/>
</dbReference>
<dbReference type="HOGENOM" id="CLU_2037517_0_0_1"/>
<organism evidence="1 2">
    <name type="scientific">Arthroderma otae (strain ATCC MYA-4605 / CBS 113480)</name>
    <name type="common">Microsporum canis</name>
    <dbReference type="NCBI Taxonomy" id="554155"/>
    <lineage>
        <taxon>Eukaryota</taxon>
        <taxon>Fungi</taxon>
        <taxon>Dikarya</taxon>
        <taxon>Ascomycota</taxon>
        <taxon>Pezizomycotina</taxon>
        <taxon>Eurotiomycetes</taxon>
        <taxon>Eurotiomycetidae</taxon>
        <taxon>Onygenales</taxon>
        <taxon>Arthrodermataceae</taxon>
        <taxon>Microsporum</taxon>
    </lineage>
</organism>
<dbReference type="RefSeq" id="XP_002845009.1">
    <property type="nucleotide sequence ID" value="XM_002844963.1"/>
</dbReference>
<accession>C5FW70</accession>
<name>C5FW70_ARTOC</name>
<evidence type="ECO:0000313" key="1">
    <source>
        <dbReference type="EMBL" id="EEQ34154.1"/>
    </source>
</evidence>
<dbReference type="VEuPathDB" id="FungiDB:MCYG_06973"/>
<proteinExistence type="predicted"/>
<dbReference type="EMBL" id="DS995706">
    <property type="protein sequence ID" value="EEQ34154.1"/>
    <property type="molecule type" value="Genomic_DNA"/>
</dbReference>
<gene>
    <name evidence="1" type="ORF">MCYG_06973</name>
</gene>
<protein>
    <submittedName>
        <fullName evidence="1">Uncharacterized protein</fullName>
    </submittedName>
</protein>
<dbReference type="GeneID" id="9228235"/>
<keyword evidence="2" id="KW-1185">Reference proteome</keyword>
<dbReference type="AlphaFoldDB" id="C5FW70"/>
<sequence>MYEVAARFDLPSMRLLWMECADLFQGSVACFPPFAFSGLPLVDNIAQAVGRRQKPEQDDNDQAIRNAVPPGLNYNMIMYKARTFLTCRVRQVNAFIMHVSGVLKQKQNLERPVILHPKFRD</sequence>
<reference evidence="2" key="1">
    <citation type="journal article" date="2012" name="MBio">
        <title>Comparative genome analysis of Trichophyton rubrum and related dermatophytes reveals candidate genes involved in infection.</title>
        <authorList>
            <person name="Martinez D.A."/>
            <person name="Oliver B.G."/>
            <person name="Graeser Y."/>
            <person name="Goldberg J.M."/>
            <person name="Li W."/>
            <person name="Martinez-Rossi N.M."/>
            <person name="Monod M."/>
            <person name="Shelest E."/>
            <person name="Barton R.C."/>
            <person name="Birch E."/>
            <person name="Brakhage A.A."/>
            <person name="Chen Z."/>
            <person name="Gurr S.J."/>
            <person name="Heiman D."/>
            <person name="Heitman J."/>
            <person name="Kosti I."/>
            <person name="Rossi A."/>
            <person name="Saif S."/>
            <person name="Samalova M."/>
            <person name="Saunders C.W."/>
            <person name="Shea T."/>
            <person name="Summerbell R.C."/>
            <person name="Xu J."/>
            <person name="Young S."/>
            <person name="Zeng Q."/>
            <person name="Birren B.W."/>
            <person name="Cuomo C.A."/>
            <person name="White T.C."/>
        </authorList>
    </citation>
    <scope>NUCLEOTIDE SEQUENCE [LARGE SCALE GENOMIC DNA]</scope>
    <source>
        <strain evidence="2">ATCC MYA-4605 / CBS 113480</strain>
    </source>
</reference>
<evidence type="ECO:0000313" key="2">
    <source>
        <dbReference type="Proteomes" id="UP000002035"/>
    </source>
</evidence>